<organism evidence="2 3">
    <name type="scientific">Glaesserella parasuis</name>
    <name type="common">Haemophilus parasuis</name>
    <dbReference type="NCBI Taxonomy" id="738"/>
    <lineage>
        <taxon>Bacteria</taxon>
        <taxon>Pseudomonadati</taxon>
        <taxon>Pseudomonadota</taxon>
        <taxon>Gammaproteobacteria</taxon>
        <taxon>Pasteurellales</taxon>
        <taxon>Pasteurellaceae</taxon>
        <taxon>Glaesserella</taxon>
    </lineage>
</organism>
<feature type="domain" description="Bro-N" evidence="1">
    <location>
        <begin position="14"/>
        <end position="116"/>
    </location>
</feature>
<dbReference type="SMART" id="SM01040">
    <property type="entry name" value="Bro-N"/>
    <property type="match status" value="1"/>
</dbReference>
<reference evidence="2" key="1">
    <citation type="submission" date="2021-03" db="EMBL/GenBank/DDBJ databases">
        <title>Characterization of a novel Integrative Conjugative Element in Glaesserella parasuis.</title>
        <authorList>
            <person name="Hu G."/>
            <person name="Sun H."/>
        </authorList>
    </citation>
    <scope>NUCLEOTIDE SEQUENCE</scope>
    <source>
        <strain evidence="2">GHP1807</strain>
    </source>
</reference>
<gene>
    <name evidence="2" type="ORF">J1G54_05325</name>
</gene>
<evidence type="ECO:0000313" key="3">
    <source>
        <dbReference type="Proteomes" id="UP000662736"/>
    </source>
</evidence>
<dbReference type="Pfam" id="PF02498">
    <property type="entry name" value="Bro-N"/>
    <property type="match status" value="1"/>
</dbReference>
<evidence type="ECO:0000259" key="1">
    <source>
        <dbReference type="SMART" id="SM01040"/>
    </source>
</evidence>
<accession>A0A1T0AE98</accession>
<dbReference type="AlphaFoldDB" id="A0A1T0AE98"/>
<dbReference type="EMBL" id="CP071491">
    <property type="protein sequence ID" value="QSX17932.1"/>
    <property type="molecule type" value="Genomic_DNA"/>
</dbReference>
<protein>
    <recommendedName>
        <fullName evidence="1">Bro-N domain-containing protein</fullName>
    </recommendedName>
</protein>
<sequence length="281" mass="32492">MVENMDIKLFEHKEVRSVWDEEQEKWYFSIIDVIEILTEQPNYQGARNYWKVLKSRLLKEGNETVTNCNQLKMRAEDGKLRLTDVADVPQLLRLIQSIPSPKAEPFKLWLAQVGSERLDELQDPELTINRAMQDYLRLGYSENWINQRLKSIEIRKELTDEWKRGGVKEGQQFAVLTDIITKAWSGKTTKEYKQFKGLKKENLRDNMTNTELILNMLAEASTKDISQAVNPETFEENQKVAEQGGNVAKVALQELESKTGKKVVSDLSAKKMIAESKKKLK</sequence>
<name>A0A1T0AE98_GLAPU</name>
<proteinExistence type="predicted"/>
<dbReference type="Proteomes" id="UP000662736">
    <property type="component" value="Chromosome"/>
</dbReference>
<dbReference type="InterPro" id="IPR003497">
    <property type="entry name" value="BRO_N_domain"/>
</dbReference>
<evidence type="ECO:0000313" key="2">
    <source>
        <dbReference type="EMBL" id="QSX17932.1"/>
    </source>
</evidence>